<accession>A0A9W7LD27</accession>
<name>A0A9W7LD27_9STRA</name>
<proteinExistence type="predicted"/>
<dbReference type="Proteomes" id="UP001165065">
    <property type="component" value="Unassembled WGS sequence"/>
</dbReference>
<feature type="non-terminal residue" evidence="1">
    <location>
        <position position="1"/>
    </location>
</feature>
<dbReference type="EMBL" id="BRYA01000310">
    <property type="protein sequence ID" value="GMI46660.1"/>
    <property type="molecule type" value="Genomic_DNA"/>
</dbReference>
<dbReference type="AlphaFoldDB" id="A0A9W7LD27"/>
<sequence length="237" mass="27243">MLSWQFICRWRCQLGTTATVVTFILAALGSRSMAFVGDSMMYQTAVGFECAALREAGGWAIEKHTEKRREKKRWRYGIGNVEEWEFKRGDQARNISFYSIYRFNETLVDIDEALASSEVVVANFGIHWMDSMEYREAISSLLAHLLPHASTHTIVWKESYSQHHDNEGGEYKSAGNKVKTKNCVDVVYGDRFSHMWRDVIVRDVALGLGFDIVWLNETSNGAEKPERPLYWLPALEM</sequence>
<evidence type="ECO:0000313" key="1">
    <source>
        <dbReference type="EMBL" id="GMI46660.1"/>
    </source>
</evidence>
<gene>
    <name evidence="1" type="ORF">TrCOL_g1611</name>
</gene>
<comment type="caution">
    <text evidence="1">The sequence shown here is derived from an EMBL/GenBank/DDBJ whole genome shotgun (WGS) entry which is preliminary data.</text>
</comment>
<keyword evidence="2" id="KW-1185">Reference proteome</keyword>
<protein>
    <submittedName>
        <fullName evidence="1">Uncharacterized protein</fullName>
    </submittedName>
</protein>
<dbReference type="OrthoDB" id="230186at2759"/>
<evidence type="ECO:0000313" key="2">
    <source>
        <dbReference type="Proteomes" id="UP001165065"/>
    </source>
</evidence>
<reference evidence="2" key="1">
    <citation type="journal article" date="2023" name="Commun. Biol.">
        <title>Genome analysis of Parmales, the sister group of diatoms, reveals the evolutionary specialization of diatoms from phago-mixotrophs to photoautotrophs.</title>
        <authorList>
            <person name="Ban H."/>
            <person name="Sato S."/>
            <person name="Yoshikawa S."/>
            <person name="Yamada K."/>
            <person name="Nakamura Y."/>
            <person name="Ichinomiya M."/>
            <person name="Sato N."/>
            <person name="Blanc-Mathieu R."/>
            <person name="Endo H."/>
            <person name="Kuwata A."/>
            <person name="Ogata H."/>
        </authorList>
    </citation>
    <scope>NUCLEOTIDE SEQUENCE [LARGE SCALE GENOMIC DNA]</scope>
</reference>
<organism evidence="1 2">
    <name type="scientific">Triparma columacea</name>
    <dbReference type="NCBI Taxonomy" id="722753"/>
    <lineage>
        <taxon>Eukaryota</taxon>
        <taxon>Sar</taxon>
        <taxon>Stramenopiles</taxon>
        <taxon>Ochrophyta</taxon>
        <taxon>Bolidophyceae</taxon>
        <taxon>Parmales</taxon>
        <taxon>Triparmaceae</taxon>
        <taxon>Triparma</taxon>
    </lineage>
</organism>